<dbReference type="PANTHER" id="PTHR15628">
    <property type="entry name" value="RWD DOMAIN-CONTAINING PROTEIN 3"/>
    <property type="match status" value="1"/>
</dbReference>
<dbReference type="InterPro" id="IPR006575">
    <property type="entry name" value="RWD_dom"/>
</dbReference>
<evidence type="ECO:0000259" key="6">
    <source>
        <dbReference type="PROSITE" id="PS50908"/>
    </source>
</evidence>
<dbReference type="InterPro" id="IPR038840">
    <property type="entry name" value="RWDD3"/>
</dbReference>
<dbReference type="EMBL" id="JAFNEN010000251">
    <property type="protein sequence ID" value="KAG8188047.1"/>
    <property type="molecule type" value="Genomic_DNA"/>
</dbReference>
<keyword evidence="8" id="KW-1185">Reference proteome</keyword>
<organism evidence="7 8">
    <name type="scientific">Oedothorax gibbosus</name>
    <dbReference type="NCBI Taxonomy" id="931172"/>
    <lineage>
        <taxon>Eukaryota</taxon>
        <taxon>Metazoa</taxon>
        <taxon>Ecdysozoa</taxon>
        <taxon>Arthropoda</taxon>
        <taxon>Chelicerata</taxon>
        <taxon>Arachnida</taxon>
        <taxon>Araneae</taxon>
        <taxon>Araneomorphae</taxon>
        <taxon>Entelegynae</taxon>
        <taxon>Araneoidea</taxon>
        <taxon>Linyphiidae</taxon>
        <taxon>Erigoninae</taxon>
        <taxon>Oedothorax</taxon>
    </lineage>
</organism>
<evidence type="ECO:0000256" key="1">
    <source>
        <dbReference type="ARBA" id="ARBA00004123"/>
    </source>
</evidence>
<reference evidence="7 8" key="1">
    <citation type="journal article" date="2022" name="Nat. Ecol. Evol.">
        <title>A masculinizing supergene underlies an exaggerated male reproductive morph in a spider.</title>
        <authorList>
            <person name="Hendrickx F."/>
            <person name="De Corte Z."/>
            <person name="Sonet G."/>
            <person name="Van Belleghem S.M."/>
            <person name="Kostlbacher S."/>
            <person name="Vangestel C."/>
        </authorList>
    </citation>
    <scope>NUCLEOTIDE SEQUENCE [LARGE SCALE GENOMIC DNA]</scope>
    <source>
        <strain evidence="7">W744_W776</strain>
    </source>
</reference>
<dbReference type="Proteomes" id="UP000827092">
    <property type="component" value="Unassembled WGS sequence"/>
</dbReference>
<evidence type="ECO:0000256" key="2">
    <source>
        <dbReference type="ARBA" id="ARBA00004496"/>
    </source>
</evidence>
<dbReference type="GO" id="GO:1902073">
    <property type="term" value="P:positive regulation of hypoxia-inducible factor-1alpha signaling pathway"/>
    <property type="evidence" value="ECO:0007669"/>
    <property type="project" value="InterPro"/>
</dbReference>
<keyword evidence="5" id="KW-0539">Nucleus</keyword>
<gene>
    <name evidence="7" type="ORF">JTE90_009921</name>
</gene>
<accession>A0AAV6UUD1</accession>
<dbReference type="GO" id="GO:0005634">
    <property type="term" value="C:nucleus"/>
    <property type="evidence" value="ECO:0007669"/>
    <property type="project" value="UniProtKB-SubCell"/>
</dbReference>
<dbReference type="InterPro" id="IPR016135">
    <property type="entry name" value="UBQ-conjugating_enzyme/RWD"/>
</dbReference>
<evidence type="ECO:0000256" key="5">
    <source>
        <dbReference type="ARBA" id="ARBA00023242"/>
    </source>
</evidence>
<dbReference type="SUPFAM" id="SSF54495">
    <property type="entry name" value="UBC-like"/>
    <property type="match status" value="1"/>
</dbReference>
<dbReference type="Pfam" id="PF05773">
    <property type="entry name" value="RWD"/>
    <property type="match status" value="1"/>
</dbReference>
<comment type="caution">
    <text evidence="7">The sequence shown here is derived from an EMBL/GenBank/DDBJ whole genome shotgun (WGS) entry which is preliminary data.</text>
</comment>
<dbReference type="GO" id="GO:0005737">
    <property type="term" value="C:cytoplasm"/>
    <property type="evidence" value="ECO:0007669"/>
    <property type="project" value="UniProtKB-SubCell"/>
</dbReference>
<sequence length="239" mass="27588">MNSLPFYDEKEFKSFICNKSNILKFTLQGAAVVTFKIPESYPAVEPTISLASSQLVKAKQSQIENQLREYASTLVTSPMIMDLVFKLQELLEVHLNTKEKSSENLTLENKEPLKMVVILIDHIRQKNKYLKTLSCWTSELNINGVTLLCHKWIFLILQGTKKQVKEFITRLKRCCIDVDSSGKPCKEKMSKVLYEEKSFKCFSSFSIQELESVKDLEGYMKQMKLEFIYTSTLKPIIDS</sequence>
<keyword evidence="4" id="KW-0963">Cytoplasm</keyword>
<dbReference type="Gene3D" id="3.10.110.10">
    <property type="entry name" value="Ubiquitin Conjugating Enzyme"/>
    <property type="match status" value="1"/>
</dbReference>
<evidence type="ECO:0000256" key="3">
    <source>
        <dbReference type="ARBA" id="ARBA00015444"/>
    </source>
</evidence>
<dbReference type="PANTHER" id="PTHR15628:SF1">
    <property type="entry name" value="RWD DOMAIN-CONTAINING PROTEIN 3"/>
    <property type="match status" value="1"/>
</dbReference>
<dbReference type="PROSITE" id="PS50908">
    <property type="entry name" value="RWD"/>
    <property type="match status" value="1"/>
</dbReference>
<dbReference type="AlphaFoldDB" id="A0AAV6UUD1"/>
<evidence type="ECO:0000313" key="8">
    <source>
        <dbReference type="Proteomes" id="UP000827092"/>
    </source>
</evidence>
<comment type="subcellular location">
    <subcellularLocation>
        <location evidence="2">Cytoplasm</location>
    </subcellularLocation>
    <subcellularLocation>
        <location evidence="1">Nucleus</location>
    </subcellularLocation>
</comment>
<proteinExistence type="predicted"/>
<feature type="domain" description="RWD" evidence="6">
    <location>
        <begin position="1"/>
        <end position="94"/>
    </location>
</feature>
<name>A0AAV6UUD1_9ARAC</name>
<evidence type="ECO:0000313" key="7">
    <source>
        <dbReference type="EMBL" id="KAG8188047.1"/>
    </source>
</evidence>
<evidence type="ECO:0000256" key="4">
    <source>
        <dbReference type="ARBA" id="ARBA00022490"/>
    </source>
</evidence>
<dbReference type="GO" id="GO:0033235">
    <property type="term" value="P:positive regulation of protein sumoylation"/>
    <property type="evidence" value="ECO:0007669"/>
    <property type="project" value="InterPro"/>
</dbReference>
<protein>
    <recommendedName>
        <fullName evidence="3">RWD domain-containing protein 3</fullName>
    </recommendedName>
</protein>